<evidence type="ECO:0000313" key="4">
    <source>
        <dbReference type="EMBL" id="KAG0494219.1"/>
    </source>
</evidence>
<dbReference type="Pfam" id="PF00168">
    <property type="entry name" value="C2"/>
    <property type="match status" value="1"/>
</dbReference>
<protein>
    <recommendedName>
        <fullName evidence="2">C2 domain-containing protein</fullName>
    </recommendedName>
</protein>
<dbReference type="PANTHER" id="PTHR32246:SF69">
    <property type="entry name" value="CALCIUM-DEPENDENT LIPID-BINDING (CALB DOMAIN) FAMILY PROTEIN"/>
    <property type="match status" value="1"/>
</dbReference>
<dbReference type="PANTHER" id="PTHR32246">
    <property type="entry name" value="INGRESSION PROTEIN FIC1"/>
    <property type="match status" value="1"/>
</dbReference>
<evidence type="ECO:0000313" key="5">
    <source>
        <dbReference type="Proteomes" id="UP000636800"/>
    </source>
</evidence>
<evidence type="ECO:0000256" key="1">
    <source>
        <dbReference type="SAM" id="MobiDB-lite"/>
    </source>
</evidence>
<accession>A0A835RRR6</accession>
<dbReference type="GO" id="GO:0006952">
    <property type="term" value="P:defense response"/>
    <property type="evidence" value="ECO:0007669"/>
    <property type="project" value="InterPro"/>
</dbReference>
<evidence type="ECO:0000313" key="6">
    <source>
        <dbReference type="Proteomes" id="UP000639772"/>
    </source>
</evidence>
<evidence type="ECO:0000259" key="2">
    <source>
        <dbReference type="PROSITE" id="PS50004"/>
    </source>
</evidence>
<dbReference type="InterPro" id="IPR044750">
    <property type="entry name" value="C2_SRC2/BAP"/>
</dbReference>
<dbReference type="Proteomes" id="UP000639772">
    <property type="component" value="Unassembled WGS sequence"/>
</dbReference>
<dbReference type="SMART" id="SM00239">
    <property type="entry name" value="C2"/>
    <property type="match status" value="1"/>
</dbReference>
<evidence type="ECO:0000313" key="3">
    <source>
        <dbReference type="EMBL" id="KAG0492111.1"/>
    </source>
</evidence>
<dbReference type="EMBL" id="JADCNL010000002">
    <property type="protein sequence ID" value="KAG0492111.1"/>
    <property type="molecule type" value="Genomic_DNA"/>
</dbReference>
<dbReference type="Gene3D" id="2.60.40.150">
    <property type="entry name" value="C2 domain"/>
    <property type="match status" value="1"/>
</dbReference>
<gene>
    <name evidence="4" type="ORF">HPP92_005213</name>
    <name evidence="3" type="ORF">HPP92_005509</name>
</gene>
<organism evidence="4 6">
    <name type="scientific">Vanilla planifolia</name>
    <name type="common">Vanilla</name>
    <dbReference type="NCBI Taxonomy" id="51239"/>
    <lineage>
        <taxon>Eukaryota</taxon>
        <taxon>Viridiplantae</taxon>
        <taxon>Streptophyta</taxon>
        <taxon>Embryophyta</taxon>
        <taxon>Tracheophyta</taxon>
        <taxon>Spermatophyta</taxon>
        <taxon>Magnoliopsida</taxon>
        <taxon>Liliopsida</taxon>
        <taxon>Asparagales</taxon>
        <taxon>Orchidaceae</taxon>
        <taxon>Vanilloideae</taxon>
        <taxon>Vanilleae</taxon>
        <taxon>Vanilla</taxon>
    </lineage>
</organism>
<sequence length="244" mass="26115">MSSQIVEINLISAQGLKPPPGPRRIQAYAVAWVDPSAKLRTAIDRAGGENPTWNEKFVFRVPTAILSTDSPSALSVEIYSSGGWCFPDSLVGAVRLLLANLRLLDLPRYAPAFAAVGVRRPSGRFHGVLNVGAAVLSHVPVLVSEALAGTPAVGYRDFLRRSLSGSRVLPPPSPAAKDPVLKECNRELNVVRGDEKEGGAADDGGLAHCGLGFQRRIHASPSDQNLVILEPHDKEHRSRGDGRL</sequence>
<dbReference type="SUPFAM" id="SSF49562">
    <property type="entry name" value="C2 domain (Calcium/lipid-binding domain, CaLB)"/>
    <property type="match status" value="1"/>
</dbReference>
<name>A0A835RRR6_VANPL</name>
<comment type="caution">
    <text evidence="4">The sequence shown here is derived from an EMBL/GenBank/DDBJ whole genome shotgun (WGS) entry which is preliminary data.</text>
</comment>
<proteinExistence type="predicted"/>
<feature type="domain" description="C2" evidence="2">
    <location>
        <begin position="1"/>
        <end position="114"/>
    </location>
</feature>
<dbReference type="Proteomes" id="UP000636800">
    <property type="component" value="Chromosome 2"/>
</dbReference>
<feature type="region of interest" description="Disordered" evidence="1">
    <location>
        <begin position="224"/>
        <end position="244"/>
    </location>
</feature>
<dbReference type="InterPro" id="IPR000008">
    <property type="entry name" value="C2_dom"/>
</dbReference>
<dbReference type="InterPro" id="IPR035892">
    <property type="entry name" value="C2_domain_sf"/>
</dbReference>
<dbReference type="AlphaFoldDB" id="A0A835RRR6"/>
<feature type="compositionally biased region" description="Basic and acidic residues" evidence="1">
    <location>
        <begin position="230"/>
        <end position="244"/>
    </location>
</feature>
<dbReference type="OrthoDB" id="1909968at2759"/>
<dbReference type="CDD" id="cd04051">
    <property type="entry name" value="C2_SRC2_like"/>
    <property type="match status" value="1"/>
</dbReference>
<reference evidence="5 6" key="1">
    <citation type="journal article" date="2020" name="Nat. Food">
        <title>A phased Vanilla planifolia genome enables genetic improvement of flavour and production.</title>
        <authorList>
            <person name="Hasing T."/>
            <person name="Tang H."/>
            <person name="Brym M."/>
            <person name="Khazi F."/>
            <person name="Huang T."/>
            <person name="Chambers A.H."/>
        </authorList>
    </citation>
    <scope>NUCLEOTIDE SEQUENCE [LARGE SCALE GENOMIC DNA]</scope>
    <source>
        <tissue evidence="4">Leaf</tissue>
    </source>
</reference>
<dbReference type="EMBL" id="JADCNM010000002">
    <property type="protein sequence ID" value="KAG0494219.1"/>
    <property type="molecule type" value="Genomic_DNA"/>
</dbReference>
<dbReference type="PROSITE" id="PS50004">
    <property type="entry name" value="C2"/>
    <property type="match status" value="1"/>
</dbReference>
<keyword evidence="5" id="KW-1185">Reference proteome</keyword>